<dbReference type="SUPFAM" id="SSF52058">
    <property type="entry name" value="L domain-like"/>
    <property type="match status" value="2"/>
</dbReference>
<organism evidence="3 4">
    <name type="scientific">Eruca vesicaria subsp. sativa</name>
    <name type="common">Garden rocket</name>
    <name type="synonym">Eruca sativa</name>
    <dbReference type="NCBI Taxonomy" id="29727"/>
    <lineage>
        <taxon>Eukaryota</taxon>
        <taxon>Viridiplantae</taxon>
        <taxon>Streptophyta</taxon>
        <taxon>Embryophyta</taxon>
        <taxon>Tracheophyta</taxon>
        <taxon>Spermatophyta</taxon>
        <taxon>Magnoliopsida</taxon>
        <taxon>eudicotyledons</taxon>
        <taxon>Gunneridae</taxon>
        <taxon>Pentapetalae</taxon>
        <taxon>rosids</taxon>
        <taxon>malvids</taxon>
        <taxon>Brassicales</taxon>
        <taxon>Brassicaceae</taxon>
        <taxon>Brassiceae</taxon>
        <taxon>Eruca</taxon>
    </lineage>
</organism>
<evidence type="ECO:0000259" key="1">
    <source>
        <dbReference type="Pfam" id="PF08387"/>
    </source>
</evidence>
<dbReference type="Gene3D" id="3.80.10.10">
    <property type="entry name" value="Ribonuclease Inhibitor"/>
    <property type="match status" value="2"/>
</dbReference>
<dbReference type="EMBL" id="CAKOAT010469598">
    <property type="protein sequence ID" value="CAH8377261.1"/>
    <property type="molecule type" value="Genomic_DNA"/>
</dbReference>
<dbReference type="InterPro" id="IPR013101">
    <property type="entry name" value="LRR_PRU1-like"/>
</dbReference>
<name>A0ABC8L5A4_ERUVS</name>
<feature type="domain" description="F-box/LRR-repeat protein 15/At3g58940/PEG3-like LRR" evidence="2">
    <location>
        <begin position="387"/>
        <end position="479"/>
    </location>
</feature>
<sequence length="637" mass="72315">MEELSINDLPDDLILKIFSSLPFFKENVATHLLTKRWEDPWKLVPDFMFDDSDNTCGSFVRIMSFVYGSLLFDKSQTLERFHLKINCDHSASDINFLVKLAVNRSVRKLRFQTFGKTLDLPSCLSTCVTLKSLILHEVRIKVVPSCFRLPSLKSLHLFSVKFSGFETLKSFLQSCPDLEYLVVKNVLFKTVLPRFLLSSLKSMQLLSCSFWKNESVASLLRICPVLEHLVVNQTQMFSSNVTTSITCRALKTLILRDLCITLVPPSFCMPSLKTMHLLSVTFSGGESVESLLRICPNLEDLVVNKTEVFDSNECTMSSCGTLKRLTLSELTIKVVLPWFRLPFLKDLDLLSVKFSGEESIASFLPICPVLEYLAVEQTKDDSVMFEDVPVWFCLPSLKGLHLISVIFSGDESFAKLIQRCPVLEILVINRTRDDNVVMFNIDAPSLRSLSIDNSKGKRAYVEENHGFVINAPCLEKMDFKDTFSNFLVFEDMPEVTEANIQVICGQSEKFIGSLTSIRHLSLCSLSSETPYPSGTTFPYLEHLELCTCSAGWANLLVCLLKDAPRLQYLKLKSEHGARYNDPMILWKEPTVVPECLSTHLEIMEWRQYEDTEQERNVAAYLLANATCLKMANIINKM</sequence>
<feature type="domain" description="FBD" evidence="1">
    <location>
        <begin position="589"/>
        <end position="633"/>
    </location>
</feature>
<dbReference type="Pfam" id="PF24758">
    <property type="entry name" value="LRR_At5g56370"/>
    <property type="match status" value="2"/>
</dbReference>
<dbReference type="PANTHER" id="PTHR31900">
    <property type="entry name" value="F-BOX/RNI SUPERFAMILY PROTEIN-RELATED"/>
    <property type="match status" value="1"/>
</dbReference>
<dbReference type="Pfam" id="PF07723">
    <property type="entry name" value="LRR_2"/>
    <property type="match status" value="2"/>
</dbReference>
<evidence type="ECO:0008006" key="5">
    <source>
        <dbReference type="Google" id="ProtNLM"/>
    </source>
</evidence>
<accession>A0ABC8L5A4</accession>
<dbReference type="PANTHER" id="PTHR31900:SF36">
    <property type="entry name" value="F-BOX DOMAIN-CONTAINING PROTEIN"/>
    <property type="match status" value="1"/>
</dbReference>
<dbReference type="InterPro" id="IPR055411">
    <property type="entry name" value="LRR_FXL15/At3g58940/PEG3-like"/>
</dbReference>
<dbReference type="SUPFAM" id="SSF81383">
    <property type="entry name" value="F-box domain"/>
    <property type="match status" value="1"/>
</dbReference>
<dbReference type="Pfam" id="PF08387">
    <property type="entry name" value="FBD"/>
    <property type="match status" value="1"/>
</dbReference>
<dbReference type="InterPro" id="IPR006566">
    <property type="entry name" value="FBD"/>
</dbReference>
<dbReference type="InterPro" id="IPR050232">
    <property type="entry name" value="FBL13/AtMIF1-like"/>
</dbReference>
<dbReference type="AlphaFoldDB" id="A0ABC8L5A4"/>
<dbReference type="Proteomes" id="UP001642260">
    <property type="component" value="Unassembled WGS sequence"/>
</dbReference>
<evidence type="ECO:0000259" key="2">
    <source>
        <dbReference type="Pfam" id="PF24758"/>
    </source>
</evidence>
<comment type="caution">
    <text evidence="3">The sequence shown here is derived from an EMBL/GenBank/DDBJ whole genome shotgun (WGS) entry which is preliminary data.</text>
</comment>
<evidence type="ECO:0000313" key="4">
    <source>
        <dbReference type="Proteomes" id="UP001642260"/>
    </source>
</evidence>
<keyword evidence="4" id="KW-1185">Reference proteome</keyword>
<dbReference type="InterPro" id="IPR032675">
    <property type="entry name" value="LRR_dom_sf"/>
</dbReference>
<dbReference type="InterPro" id="IPR036047">
    <property type="entry name" value="F-box-like_dom_sf"/>
</dbReference>
<evidence type="ECO:0000313" key="3">
    <source>
        <dbReference type="EMBL" id="CAH8377261.1"/>
    </source>
</evidence>
<proteinExistence type="predicted"/>
<reference evidence="3 4" key="1">
    <citation type="submission" date="2022-03" db="EMBL/GenBank/DDBJ databases">
        <authorList>
            <person name="Macdonald S."/>
            <person name="Ahmed S."/>
            <person name="Newling K."/>
        </authorList>
    </citation>
    <scope>NUCLEOTIDE SEQUENCE [LARGE SCALE GENOMIC DNA]</scope>
</reference>
<gene>
    <name evidence="3" type="ORF">ERUC_LOCUS32529</name>
</gene>
<feature type="domain" description="F-box/LRR-repeat protein 15/At3g58940/PEG3-like LRR" evidence="2">
    <location>
        <begin position="101"/>
        <end position="243"/>
    </location>
</feature>
<protein>
    <recommendedName>
        <fullName evidence="5">FBD domain-containing protein</fullName>
    </recommendedName>
</protein>